<dbReference type="SUPFAM" id="SSF50965">
    <property type="entry name" value="Galactose oxidase, central domain"/>
    <property type="match status" value="1"/>
</dbReference>
<dbReference type="AlphaFoldDB" id="A0A8H5F158"/>
<evidence type="ECO:0008006" key="6">
    <source>
        <dbReference type="Google" id="ProtNLM"/>
    </source>
</evidence>
<evidence type="ECO:0000313" key="5">
    <source>
        <dbReference type="Proteomes" id="UP000567179"/>
    </source>
</evidence>
<dbReference type="InterPro" id="IPR013783">
    <property type="entry name" value="Ig-like_fold"/>
</dbReference>
<evidence type="ECO:0000256" key="1">
    <source>
        <dbReference type="ARBA" id="ARBA00022729"/>
    </source>
</evidence>
<keyword evidence="1" id="KW-0732">Signal</keyword>
<feature type="domain" description="Glyoxal oxidase N-terminal" evidence="2">
    <location>
        <begin position="25"/>
        <end position="365"/>
    </location>
</feature>
<name>A0A8H5F158_9AGAR</name>
<protein>
    <recommendedName>
        <fullName evidence="6">Copper radical oxidase</fullName>
    </recommendedName>
</protein>
<dbReference type="InterPro" id="IPR011043">
    <property type="entry name" value="Gal_Oxase/kelch_b-propeller"/>
</dbReference>
<dbReference type="Pfam" id="PF09118">
    <property type="entry name" value="GO-like_E_set"/>
    <property type="match status" value="1"/>
</dbReference>
<gene>
    <name evidence="4" type="ORF">D9619_008549</name>
</gene>
<dbReference type="Gene3D" id="2.60.40.10">
    <property type="entry name" value="Immunoglobulins"/>
    <property type="match status" value="1"/>
</dbReference>
<dbReference type="InterPro" id="IPR014756">
    <property type="entry name" value="Ig_E-set"/>
</dbReference>
<dbReference type="SUPFAM" id="SSF81296">
    <property type="entry name" value="E set domains"/>
    <property type="match status" value="1"/>
</dbReference>
<dbReference type="InterPro" id="IPR015202">
    <property type="entry name" value="GO-like_E_set"/>
</dbReference>
<keyword evidence="5" id="KW-1185">Reference proteome</keyword>
<dbReference type="PANTHER" id="PTHR32208">
    <property type="entry name" value="SECRETED PROTEIN-RELATED"/>
    <property type="match status" value="1"/>
</dbReference>
<dbReference type="InterPro" id="IPR009880">
    <property type="entry name" value="Glyoxal_oxidase_N"/>
</dbReference>
<reference evidence="4 5" key="1">
    <citation type="journal article" date="2020" name="ISME J.">
        <title>Uncovering the hidden diversity of litter-decomposition mechanisms in mushroom-forming fungi.</title>
        <authorList>
            <person name="Floudas D."/>
            <person name="Bentzer J."/>
            <person name="Ahren D."/>
            <person name="Johansson T."/>
            <person name="Persson P."/>
            <person name="Tunlid A."/>
        </authorList>
    </citation>
    <scope>NUCLEOTIDE SEQUENCE [LARGE SCALE GENOMIC DNA]</scope>
    <source>
        <strain evidence="4 5">CBS 101986</strain>
    </source>
</reference>
<feature type="domain" description="Galactose oxidase-like Early set" evidence="3">
    <location>
        <begin position="373"/>
        <end position="471"/>
    </location>
</feature>
<dbReference type="InterPro" id="IPR037293">
    <property type="entry name" value="Gal_Oxidase_central_sf"/>
</dbReference>
<dbReference type="Proteomes" id="UP000567179">
    <property type="component" value="Unassembled WGS sequence"/>
</dbReference>
<dbReference type="Pfam" id="PF07250">
    <property type="entry name" value="Glyoxal_oxid_N"/>
    <property type="match status" value="1"/>
</dbReference>
<comment type="caution">
    <text evidence="4">The sequence shown here is derived from an EMBL/GenBank/DDBJ whole genome shotgun (WGS) entry which is preliminary data.</text>
</comment>
<dbReference type="CDD" id="cd02851">
    <property type="entry name" value="E_set_GO_C"/>
    <property type="match status" value="1"/>
</dbReference>
<accession>A0A8H5F158</accession>
<evidence type="ECO:0000259" key="3">
    <source>
        <dbReference type="Pfam" id="PF09118"/>
    </source>
</evidence>
<dbReference type="Gene3D" id="2.130.10.80">
    <property type="entry name" value="Galactose oxidase/kelch, beta-propeller"/>
    <property type="match status" value="1"/>
</dbReference>
<proteinExistence type="predicted"/>
<dbReference type="EMBL" id="JAACJJ010000029">
    <property type="protein sequence ID" value="KAF5319483.1"/>
    <property type="molecule type" value="Genomic_DNA"/>
</dbReference>
<dbReference type="PANTHER" id="PTHR32208:SF105">
    <property type="entry name" value="COPPER RADICAL OXIDASE"/>
    <property type="match status" value="1"/>
</dbReference>
<sequence length="492" mass="52793">MASSRVFPNSTGAYELDPSLVSNFSATWREMHIKTDVFCSASIIMPDKAGRQINLGGWSGDSTFGVRLYTPNGVLGTNSTNDWEENFQELSLQRGRWYPTAAVLANGSIMVIGGEIGSNDKPQPNMEIVPKPVGGDTVVPLDWLARTDPNNLYPFVIILPSKNIFVGYFNEARILEPVGFNTFATLPNIPGSVNNFEAGRTYPLQGAAVPFPQHAPYTDPLRILICGGSTNGAGIAVDNCVTIQPEAATPTWTIERMPSKRVMPNIVSLPDGTYMILNGATQGYAGFGLANDPNLGALLYDPTQPLGSRMSILNNTIVARMYHSEAALLPDGRVLVSGSDPQTNNPDGTVKYPEEFRIEVYIPPYLNLGITVPTFTITNKDWTYGQSVAITAKLNHGTLSTMKISLVAATSSTHGNTMGARTIFPAFSCTGTTTLSCTITAPPNAGVSPPGWHQLFVLDGSTPSHSQWVRIGGDPAQLGNWPNLPGFTVPGV</sequence>
<dbReference type="OrthoDB" id="2019572at2759"/>
<organism evidence="4 5">
    <name type="scientific">Psilocybe cf. subviscida</name>
    <dbReference type="NCBI Taxonomy" id="2480587"/>
    <lineage>
        <taxon>Eukaryota</taxon>
        <taxon>Fungi</taxon>
        <taxon>Dikarya</taxon>
        <taxon>Basidiomycota</taxon>
        <taxon>Agaricomycotina</taxon>
        <taxon>Agaricomycetes</taxon>
        <taxon>Agaricomycetidae</taxon>
        <taxon>Agaricales</taxon>
        <taxon>Agaricineae</taxon>
        <taxon>Strophariaceae</taxon>
        <taxon>Psilocybe</taxon>
    </lineage>
</organism>
<evidence type="ECO:0000313" key="4">
    <source>
        <dbReference type="EMBL" id="KAF5319483.1"/>
    </source>
</evidence>
<evidence type="ECO:0000259" key="2">
    <source>
        <dbReference type="Pfam" id="PF07250"/>
    </source>
</evidence>